<name>A0A9D2HM38_9BACT</name>
<dbReference type="Proteomes" id="UP000823821">
    <property type="component" value="Unassembled WGS sequence"/>
</dbReference>
<feature type="region of interest" description="Disordered" evidence="1">
    <location>
        <begin position="20"/>
        <end position="52"/>
    </location>
</feature>
<dbReference type="AlphaFoldDB" id="A0A9D2HM38"/>
<comment type="caution">
    <text evidence="2">The sequence shown here is derived from an EMBL/GenBank/DDBJ whole genome shotgun (WGS) entry which is preliminary data.</text>
</comment>
<sequence length="72" mass="8116">MNYAFPDPNDLLERCRQELAAEAEPPQPPQSDEEAAQRIEEEWRQKAAAQSETFRAALAAAKQCRDSDGRPD</sequence>
<evidence type="ECO:0000313" key="2">
    <source>
        <dbReference type="EMBL" id="HJA78667.1"/>
    </source>
</evidence>
<organism evidence="2 3">
    <name type="scientific">Candidatus Desulfovibrio intestinavium</name>
    <dbReference type="NCBI Taxonomy" id="2838534"/>
    <lineage>
        <taxon>Bacteria</taxon>
        <taxon>Pseudomonadati</taxon>
        <taxon>Thermodesulfobacteriota</taxon>
        <taxon>Desulfovibrionia</taxon>
        <taxon>Desulfovibrionales</taxon>
        <taxon>Desulfovibrionaceae</taxon>
        <taxon>Desulfovibrio</taxon>
    </lineage>
</organism>
<protein>
    <submittedName>
        <fullName evidence="2">Uncharacterized protein</fullName>
    </submittedName>
</protein>
<reference evidence="2" key="1">
    <citation type="journal article" date="2021" name="PeerJ">
        <title>Extensive microbial diversity within the chicken gut microbiome revealed by metagenomics and culture.</title>
        <authorList>
            <person name="Gilroy R."/>
            <person name="Ravi A."/>
            <person name="Getino M."/>
            <person name="Pursley I."/>
            <person name="Horton D.L."/>
            <person name="Alikhan N.F."/>
            <person name="Baker D."/>
            <person name="Gharbi K."/>
            <person name="Hall N."/>
            <person name="Watson M."/>
            <person name="Adriaenssens E.M."/>
            <person name="Foster-Nyarko E."/>
            <person name="Jarju S."/>
            <person name="Secka A."/>
            <person name="Antonio M."/>
            <person name="Oren A."/>
            <person name="Chaudhuri R.R."/>
            <person name="La Ragione R."/>
            <person name="Hildebrand F."/>
            <person name="Pallen M.J."/>
        </authorList>
    </citation>
    <scope>NUCLEOTIDE SEQUENCE</scope>
    <source>
        <strain evidence="2">5032</strain>
    </source>
</reference>
<evidence type="ECO:0000313" key="3">
    <source>
        <dbReference type="Proteomes" id="UP000823821"/>
    </source>
</evidence>
<accession>A0A9D2HM38</accession>
<proteinExistence type="predicted"/>
<gene>
    <name evidence="2" type="ORF">H9784_03710</name>
</gene>
<reference evidence="2" key="2">
    <citation type="submission" date="2021-04" db="EMBL/GenBank/DDBJ databases">
        <authorList>
            <person name="Gilroy R."/>
        </authorList>
    </citation>
    <scope>NUCLEOTIDE SEQUENCE</scope>
    <source>
        <strain evidence="2">5032</strain>
    </source>
</reference>
<evidence type="ECO:0000256" key="1">
    <source>
        <dbReference type="SAM" id="MobiDB-lite"/>
    </source>
</evidence>
<feature type="compositionally biased region" description="Basic and acidic residues" evidence="1">
    <location>
        <begin position="35"/>
        <end position="45"/>
    </location>
</feature>
<dbReference type="EMBL" id="DWZD01000024">
    <property type="protein sequence ID" value="HJA78667.1"/>
    <property type="molecule type" value="Genomic_DNA"/>
</dbReference>